<dbReference type="OrthoDB" id="310895at2759"/>
<dbReference type="PROSITE" id="PS00687">
    <property type="entry name" value="ALDEHYDE_DEHYDR_GLU"/>
    <property type="match status" value="1"/>
</dbReference>
<evidence type="ECO:0000256" key="4">
    <source>
        <dbReference type="RuleBase" id="RU003345"/>
    </source>
</evidence>
<sequence length="557" mass="60742">MTSPTGEDSSNIGRIALHLPVFWRNNVALWIRQCDSAFVLSQITQDETKYAALVSMLGPKTLSHVSDIIISPPAANKYITLSDRLIREFVDSEHQKIKNKKLLTELQLGDDKPSHLLRKMKELSGGQLQDEFLKKIMVDVDKAVAAAKEAFKNGSVWRTMDASERGRILNKFASLIERDVEYLANLNTLENGKPFKDSVGDVMFAVGTLKYYAGCADKIHGKTIPADGNSFSYTRVEPVGVCGLIIPWNFPLLLISNKVGPAIAAGNTIVLKPAEQTPLTAIYVANLVKEAGFPPGVINIIPGYGPTAGGALTAHLDVDKVSFTGSTEVGKLIQQAAGKSNTKRVTLEMGGKSPLVVCSDVDLDEAVQIAHDALFFNQGECCCAGSRTFVQEEIYDAFVAKSKELAMKRVVGDPFDEKTTQGPQIDDEQFDKILSLIESGKKEGAKLQCGGARHGSKGYFVQPTVFSDVKDNMRIAKEEIFGPVQQIFKFKTLEEAIERSNATEYGLAAGILTKDINKAILYSQQVRAGTIWVNCFFAGSVQVPFGGYKMSGQGREL</sequence>
<dbReference type="EMBL" id="BMAV01005516">
    <property type="protein sequence ID" value="GFY46611.1"/>
    <property type="molecule type" value="Genomic_DNA"/>
</dbReference>
<feature type="domain" description="Aldehyde dehydrogenase" evidence="5">
    <location>
        <begin position="139"/>
        <end position="556"/>
    </location>
</feature>
<dbReference type="InterPro" id="IPR016161">
    <property type="entry name" value="Ald_DH/histidinol_DH"/>
</dbReference>
<dbReference type="InterPro" id="IPR029510">
    <property type="entry name" value="Ald_DH_CS_GLU"/>
</dbReference>
<comment type="similarity">
    <text evidence="1 4">Belongs to the aldehyde dehydrogenase family.</text>
</comment>
<evidence type="ECO:0000259" key="5">
    <source>
        <dbReference type="Pfam" id="PF00171"/>
    </source>
</evidence>
<dbReference type="GO" id="GO:0016620">
    <property type="term" value="F:oxidoreductase activity, acting on the aldehyde or oxo group of donors, NAD or NADP as acceptor"/>
    <property type="evidence" value="ECO:0007669"/>
    <property type="project" value="InterPro"/>
</dbReference>
<feature type="domain" description="DUF7041" evidence="6">
    <location>
        <begin position="19"/>
        <end position="99"/>
    </location>
</feature>
<keyword evidence="2 4" id="KW-0560">Oxidoreductase</keyword>
<dbReference type="PANTHER" id="PTHR11699">
    <property type="entry name" value="ALDEHYDE DEHYDROGENASE-RELATED"/>
    <property type="match status" value="1"/>
</dbReference>
<dbReference type="PROSITE" id="PS00070">
    <property type="entry name" value="ALDEHYDE_DEHYDR_CYS"/>
    <property type="match status" value="1"/>
</dbReference>
<dbReference type="InterPro" id="IPR016160">
    <property type="entry name" value="Ald_DH_CS_CYS"/>
</dbReference>
<dbReference type="FunFam" id="3.40.605.10:FF:000050">
    <property type="entry name" value="Aldehyde dehydrogenase, mitochondrial"/>
    <property type="match status" value="1"/>
</dbReference>
<dbReference type="Pfam" id="PF00171">
    <property type="entry name" value="Aldedh"/>
    <property type="match status" value="1"/>
</dbReference>
<comment type="caution">
    <text evidence="7">The sequence shown here is derived from an EMBL/GenBank/DDBJ whole genome shotgun (WGS) entry which is preliminary data.</text>
</comment>
<accession>A0A8X6X5P5</accession>
<dbReference type="Pfam" id="PF23055">
    <property type="entry name" value="DUF7041"/>
    <property type="match status" value="1"/>
</dbReference>
<dbReference type="Gene3D" id="3.40.605.10">
    <property type="entry name" value="Aldehyde Dehydrogenase, Chain A, domain 1"/>
    <property type="match status" value="1"/>
</dbReference>
<dbReference type="InterPro" id="IPR016163">
    <property type="entry name" value="Ald_DH_C"/>
</dbReference>
<dbReference type="InterPro" id="IPR055469">
    <property type="entry name" value="DUF7041"/>
</dbReference>
<dbReference type="InterPro" id="IPR015590">
    <property type="entry name" value="Aldehyde_DH_dom"/>
</dbReference>
<dbReference type="Proteomes" id="UP000886998">
    <property type="component" value="Unassembled WGS sequence"/>
</dbReference>
<protein>
    <submittedName>
        <fullName evidence="7">Aldehyde dehydrogenase, mitochondrial</fullName>
    </submittedName>
</protein>
<evidence type="ECO:0000256" key="3">
    <source>
        <dbReference type="PROSITE-ProRule" id="PRU10007"/>
    </source>
</evidence>
<reference evidence="7" key="1">
    <citation type="submission" date="2020-08" db="EMBL/GenBank/DDBJ databases">
        <title>Multicomponent nature underlies the extraordinary mechanical properties of spider dragline silk.</title>
        <authorList>
            <person name="Kono N."/>
            <person name="Nakamura H."/>
            <person name="Mori M."/>
            <person name="Yoshida Y."/>
            <person name="Ohtoshi R."/>
            <person name="Malay A.D."/>
            <person name="Moran D.A.P."/>
            <person name="Tomita M."/>
            <person name="Numata K."/>
            <person name="Arakawa K."/>
        </authorList>
    </citation>
    <scope>NUCLEOTIDE SEQUENCE</scope>
</reference>
<name>A0A8X6X5P5_9ARAC</name>
<evidence type="ECO:0000256" key="1">
    <source>
        <dbReference type="ARBA" id="ARBA00009986"/>
    </source>
</evidence>
<feature type="active site" evidence="3">
    <location>
        <position position="348"/>
    </location>
</feature>
<dbReference type="AlphaFoldDB" id="A0A8X6X5P5"/>
<evidence type="ECO:0000313" key="8">
    <source>
        <dbReference type="Proteomes" id="UP000886998"/>
    </source>
</evidence>
<dbReference type="Gene3D" id="3.40.309.10">
    <property type="entry name" value="Aldehyde Dehydrogenase, Chain A, domain 2"/>
    <property type="match status" value="1"/>
</dbReference>
<dbReference type="SUPFAM" id="SSF53720">
    <property type="entry name" value="ALDH-like"/>
    <property type="match status" value="1"/>
</dbReference>
<dbReference type="InterPro" id="IPR016162">
    <property type="entry name" value="Ald_DH_N"/>
</dbReference>
<gene>
    <name evidence="7" type="primary">ALDH2</name>
    <name evidence="7" type="ORF">TNIN_124871</name>
</gene>
<evidence type="ECO:0000256" key="2">
    <source>
        <dbReference type="ARBA" id="ARBA00023002"/>
    </source>
</evidence>
<evidence type="ECO:0000259" key="6">
    <source>
        <dbReference type="Pfam" id="PF23055"/>
    </source>
</evidence>
<evidence type="ECO:0000313" key="7">
    <source>
        <dbReference type="EMBL" id="GFY46611.1"/>
    </source>
</evidence>
<keyword evidence="8" id="KW-1185">Reference proteome</keyword>
<proteinExistence type="inferred from homology"/>
<dbReference type="FunFam" id="3.40.309.10:FF:000001">
    <property type="entry name" value="Mitochondrial aldehyde dehydrogenase 2"/>
    <property type="match status" value="1"/>
</dbReference>
<organism evidence="7 8">
    <name type="scientific">Trichonephila inaurata madagascariensis</name>
    <dbReference type="NCBI Taxonomy" id="2747483"/>
    <lineage>
        <taxon>Eukaryota</taxon>
        <taxon>Metazoa</taxon>
        <taxon>Ecdysozoa</taxon>
        <taxon>Arthropoda</taxon>
        <taxon>Chelicerata</taxon>
        <taxon>Arachnida</taxon>
        <taxon>Araneae</taxon>
        <taxon>Araneomorphae</taxon>
        <taxon>Entelegynae</taxon>
        <taxon>Araneoidea</taxon>
        <taxon>Nephilidae</taxon>
        <taxon>Trichonephila</taxon>
        <taxon>Trichonephila inaurata</taxon>
    </lineage>
</organism>